<sequence>MGDTVTLKQLLHHLETLLSSMTVPEKIDAGNQIKTLLHHYSPFREEPVDCLQWVPADQIHANDYNPNHVAPPEKRLLYTSLMRTGFTHPLVAWRDEDECYTLIDGFHRFSLTQQRKALRQRLHGYLPVVAVNHARLDKSQHIAATIRHNRARGQHQIQAMSSVVQELARLGWDDRKIAVELGMEADEVLRLKQISGLMEMFQDREFSTAWTVK</sequence>
<dbReference type="Proteomes" id="UP000254332">
    <property type="component" value="Unassembled WGS sequence"/>
</dbReference>
<evidence type="ECO:0000313" key="1">
    <source>
        <dbReference type="EMBL" id="SUF67536.1"/>
    </source>
</evidence>
<dbReference type="CDD" id="cd16397">
    <property type="entry name" value="IbrB_like"/>
    <property type="match status" value="1"/>
</dbReference>
<dbReference type="SUPFAM" id="SSF110849">
    <property type="entry name" value="ParB/Sulfiredoxin"/>
    <property type="match status" value="1"/>
</dbReference>
<dbReference type="PANTHER" id="PTHR30083">
    <property type="entry name" value="TRANSCRIPTIONAL REGULATOR-RELATED"/>
    <property type="match status" value="1"/>
</dbReference>
<dbReference type="PANTHER" id="PTHR30083:SF1">
    <property type="entry name" value="TRANSCRIPTIONAL REGULATOR"/>
    <property type="match status" value="1"/>
</dbReference>
<dbReference type="EMBL" id="UGWQ01000001">
    <property type="protein sequence ID" value="SUF67536.1"/>
    <property type="molecule type" value="Genomic_DNA"/>
</dbReference>
<dbReference type="AlphaFoldDB" id="A0A379QWH6"/>
<dbReference type="InterPro" id="IPR036086">
    <property type="entry name" value="ParB/Sulfiredoxin_sf"/>
</dbReference>
<dbReference type="GO" id="GO:0071453">
    <property type="term" value="P:cellular response to oxygen levels"/>
    <property type="evidence" value="ECO:0007669"/>
    <property type="project" value="TreeGrafter"/>
</dbReference>
<reference evidence="1 2" key="1">
    <citation type="submission" date="2018-06" db="EMBL/GenBank/DDBJ databases">
        <authorList>
            <consortium name="Pathogen Informatics"/>
            <person name="Doyle S."/>
        </authorList>
    </citation>
    <scope>NUCLEOTIDE SEQUENCE [LARGE SCALE GENOMIC DNA]</scope>
    <source>
        <strain evidence="1 2">NCTC10718</strain>
    </source>
</reference>
<gene>
    <name evidence="1" type="ORF">NCTC10718_00186</name>
</gene>
<protein>
    <submittedName>
        <fullName evidence="1">Co-activator of prophage gene expression IbrB</fullName>
    </submittedName>
</protein>
<proteinExistence type="predicted"/>
<organism evidence="1 2">
    <name type="scientific">Salmonella enterica</name>
    <name type="common">Salmonella choleraesuis</name>
    <dbReference type="NCBI Taxonomy" id="28901"/>
    <lineage>
        <taxon>Bacteria</taxon>
        <taxon>Pseudomonadati</taxon>
        <taxon>Pseudomonadota</taxon>
        <taxon>Gammaproteobacteria</taxon>
        <taxon>Enterobacterales</taxon>
        <taxon>Enterobacteriaceae</taxon>
        <taxon>Salmonella</taxon>
    </lineage>
</organism>
<accession>A0A379QWH6</accession>
<name>A0A379QWH6_SALER</name>
<evidence type="ECO:0000313" key="2">
    <source>
        <dbReference type="Proteomes" id="UP000254332"/>
    </source>
</evidence>